<comment type="function">
    <text evidence="9">Involved in the gluconeogenesis. Catalyzes stereospecifically the conversion of dihydroxyacetone phosphate (DHAP) to D-glyceraldehyde-3-phosphate (G3P).</text>
</comment>
<comment type="caution">
    <text evidence="11">The sequence shown here is derived from an EMBL/GenBank/DDBJ whole genome shotgun (WGS) entry which is preliminary data.</text>
</comment>
<feature type="binding site" evidence="9">
    <location>
        <position position="182"/>
    </location>
    <ligand>
        <name>substrate</name>
    </ligand>
</feature>
<keyword evidence="8 9" id="KW-0413">Isomerase</keyword>
<accession>A0A326U2P4</accession>
<comment type="pathway">
    <text evidence="1 9 10">Carbohydrate degradation; glycolysis; D-glyceraldehyde 3-phosphate from glycerone phosphate: step 1/1.</text>
</comment>
<dbReference type="PROSITE" id="PS00171">
    <property type="entry name" value="TIM_1"/>
    <property type="match status" value="1"/>
</dbReference>
<evidence type="ECO:0000256" key="3">
    <source>
        <dbReference type="ARBA" id="ARBA00011940"/>
    </source>
</evidence>
<dbReference type="InterPro" id="IPR035990">
    <property type="entry name" value="TIM_sf"/>
</dbReference>
<evidence type="ECO:0000256" key="6">
    <source>
        <dbReference type="ARBA" id="ARBA00022490"/>
    </source>
</evidence>
<dbReference type="OrthoDB" id="9809429at2"/>
<dbReference type="EMBL" id="QKUF01000029">
    <property type="protein sequence ID" value="PZW22912.1"/>
    <property type="molecule type" value="Genomic_DNA"/>
</dbReference>
<dbReference type="GO" id="GO:0004807">
    <property type="term" value="F:triose-phosphate isomerase activity"/>
    <property type="evidence" value="ECO:0007669"/>
    <property type="project" value="UniProtKB-UniRule"/>
</dbReference>
<feature type="active site" description="Proton acceptor" evidence="9">
    <location>
        <position position="176"/>
    </location>
</feature>
<keyword evidence="5 9" id="KW-0312">Gluconeogenesis</keyword>
<comment type="pathway">
    <text evidence="9 10">Carbohydrate biosynthesis; gluconeogenesis.</text>
</comment>
<dbReference type="GO" id="GO:0046166">
    <property type="term" value="P:glyceraldehyde-3-phosphate biosynthetic process"/>
    <property type="evidence" value="ECO:0007669"/>
    <property type="project" value="TreeGrafter"/>
</dbReference>
<dbReference type="RefSeq" id="WP_111325529.1">
    <property type="nucleotide sequence ID" value="NZ_BIFX01000001.1"/>
</dbReference>
<comment type="similarity">
    <text evidence="2 9 10">Belongs to the triosephosphate isomerase family.</text>
</comment>
<feature type="binding site" evidence="9">
    <location>
        <begin position="12"/>
        <end position="14"/>
    </location>
    <ligand>
        <name>substrate</name>
    </ligand>
</feature>
<dbReference type="NCBIfam" id="TIGR00419">
    <property type="entry name" value="tim"/>
    <property type="match status" value="1"/>
</dbReference>
<evidence type="ECO:0000256" key="5">
    <source>
        <dbReference type="ARBA" id="ARBA00022432"/>
    </source>
</evidence>
<dbReference type="PANTHER" id="PTHR21139">
    <property type="entry name" value="TRIOSEPHOSPHATE ISOMERASE"/>
    <property type="match status" value="1"/>
</dbReference>
<dbReference type="FunFam" id="3.20.20.70:FF:000016">
    <property type="entry name" value="Triosephosphate isomerase"/>
    <property type="match status" value="1"/>
</dbReference>
<dbReference type="GO" id="GO:0005829">
    <property type="term" value="C:cytosol"/>
    <property type="evidence" value="ECO:0007669"/>
    <property type="project" value="TreeGrafter"/>
</dbReference>
<proteinExistence type="inferred from homology"/>
<evidence type="ECO:0000256" key="9">
    <source>
        <dbReference type="HAMAP-Rule" id="MF_00147"/>
    </source>
</evidence>
<dbReference type="SUPFAM" id="SSF51351">
    <property type="entry name" value="Triosephosphate isomerase (TIM)"/>
    <property type="match status" value="1"/>
</dbReference>
<keyword evidence="6 9" id="KW-0963">Cytoplasm</keyword>
<sequence length="264" mass="28760">MPTSRTAIIAGNWKMNYGPQKASEFTMEIMPSLGQLMRSYPRILCLLCPPAISLSSVREVVDAMPAPRIELGAQNMYYEEKGAFTGEIAPAMVKELCTSVILGHSERRTYFGETDELVNKKARAAFAHRLRPIICIGENLEQFESGSTQEVIRTQIQGSLAGFTPEQAARAVIAYEPIWAIGTGKAATAEQAGLVVHFIREQYSEMYGTEAGDAVRILYGGSVTSENIAEFIAHPDIDGALVGGASLKPDFVEIVRKTIDVIKG</sequence>
<evidence type="ECO:0000256" key="2">
    <source>
        <dbReference type="ARBA" id="ARBA00007422"/>
    </source>
</evidence>
<reference evidence="11 12" key="1">
    <citation type="submission" date="2018-06" db="EMBL/GenBank/DDBJ databases">
        <title>Genomic Encyclopedia of Archaeal and Bacterial Type Strains, Phase II (KMG-II): from individual species to whole genera.</title>
        <authorList>
            <person name="Goeker M."/>
        </authorList>
    </citation>
    <scope>NUCLEOTIDE SEQUENCE [LARGE SCALE GENOMIC DNA]</scope>
    <source>
        <strain evidence="11 12">ATCC BAA-1881</strain>
    </source>
</reference>
<feature type="binding site" evidence="9">
    <location>
        <position position="222"/>
    </location>
    <ligand>
        <name>substrate</name>
    </ligand>
</feature>
<evidence type="ECO:0000256" key="1">
    <source>
        <dbReference type="ARBA" id="ARBA00004680"/>
    </source>
</evidence>
<dbReference type="PROSITE" id="PS51440">
    <property type="entry name" value="TIM_2"/>
    <property type="match status" value="1"/>
</dbReference>
<organism evidence="11 12">
    <name type="scientific">Thermosporothrix hazakensis</name>
    <dbReference type="NCBI Taxonomy" id="644383"/>
    <lineage>
        <taxon>Bacteria</taxon>
        <taxon>Bacillati</taxon>
        <taxon>Chloroflexota</taxon>
        <taxon>Ktedonobacteria</taxon>
        <taxon>Ktedonobacterales</taxon>
        <taxon>Thermosporotrichaceae</taxon>
        <taxon>Thermosporothrix</taxon>
    </lineage>
</organism>
<dbReference type="InterPro" id="IPR000652">
    <property type="entry name" value="Triosephosphate_isomerase"/>
</dbReference>
<dbReference type="CDD" id="cd00311">
    <property type="entry name" value="TIM"/>
    <property type="match status" value="1"/>
</dbReference>
<gene>
    <name evidence="9" type="primary">tpiA</name>
    <name evidence="11" type="ORF">EI42_05257</name>
</gene>
<dbReference type="UniPathway" id="UPA00109">
    <property type="reaction ID" value="UER00189"/>
</dbReference>
<dbReference type="InterPro" id="IPR020861">
    <property type="entry name" value="Triosephosphate_isomerase_AS"/>
</dbReference>
<feature type="active site" description="Electrophile" evidence="9">
    <location>
        <position position="104"/>
    </location>
</feature>
<feature type="binding site" evidence="9">
    <location>
        <begin position="243"/>
        <end position="244"/>
    </location>
    <ligand>
        <name>substrate</name>
    </ligand>
</feature>
<dbReference type="InterPro" id="IPR022896">
    <property type="entry name" value="TrioseP_Isoase_bac/euk"/>
</dbReference>
<dbReference type="InterPro" id="IPR013785">
    <property type="entry name" value="Aldolase_TIM"/>
</dbReference>
<protein>
    <recommendedName>
        <fullName evidence="4 9">Triosephosphate isomerase</fullName>
        <shortName evidence="9">TIM</shortName>
        <shortName evidence="9">TPI</shortName>
        <ecNumber evidence="3 9">5.3.1.1</ecNumber>
    </recommendedName>
    <alternativeName>
        <fullName evidence="9">Triose-phosphate isomerase</fullName>
    </alternativeName>
</protein>
<comment type="catalytic activity">
    <reaction evidence="9 10">
        <text>D-glyceraldehyde 3-phosphate = dihydroxyacetone phosphate</text>
        <dbReference type="Rhea" id="RHEA:18585"/>
        <dbReference type="ChEBI" id="CHEBI:57642"/>
        <dbReference type="ChEBI" id="CHEBI:59776"/>
        <dbReference type="EC" id="5.3.1.1"/>
    </reaction>
</comment>
<comment type="subcellular location">
    <subcellularLocation>
        <location evidence="9 10">Cytoplasm</location>
    </subcellularLocation>
</comment>
<dbReference type="GO" id="GO:0006094">
    <property type="term" value="P:gluconeogenesis"/>
    <property type="evidence" value="ECO:0007669"/>
    <property type="project" value="UniProtKB-UniRule"/>
</dbReference>
<dbReference type="AlphaFoldDB" id="A0A326U2P4"/>
<evidence type="ECO:0000256" key="4">
    <source>
        <dbReference type="ARBA" id="ARBA00019397"/>
    </source>
</evidence>
<evidence type="ECO:0000256" key="8">
    <source>
        <dbReference type="ARBA" id="ARBA00023235"/>
    </source>
</evidence>
<comment type="subunit">
    <text evidence="9 10">Homodimer.</text>
</comment>
<evidence type="ECO:0000256" key="7">
    <source>
        <dbReference type="ARBA" id="ARBA00023152"/>
    </source>
</evidence>
<keyword evidence="12" id="KW-1185">Reference proteome</keyword>
<dbReference type="Proteomes" id="UP000248806">
    <property type="component" value="Unassembled WGS sequence"/>
</dbReference>
<dbReference type="GO" id="GO:0006096">
    <property type="term" value="P:glycolytic process"/>
    <property type="evidence" value="ECO:0007669"/>
    <property type="project" value="UniProtKB-UniRule"/>
</dbReference>
<dbReference type="Gene3D" id="3.20.20.70">
    <property type="entry name" value="Aldolase class I"/>
    <property type="match status" value="1"/>
</dbReference>
<evidence type="ECO:0000256" key="10">
    <source>
        <dbReference type="RuleBase" id="RU363013"/>
    </source>
</evidence>
<dbReference type="UniPathway" id="UPA00138"/>
<name>A0A326U2P4_THEHA</name>
<keyword evidence="7 9" id="KW-0324">Glycolysis</keyword>
<dbReference type="PANTHER" id="PTHR21139:SF42">
    <property type="entry name" value="TRIOSEPHOSPHATE ISOMERASE"/>
    <property type="match status" value="1"/>
</dbReference>
<dbReference type="GO" id="GO:0019563">
    <property type="term" value="P:glycerol catabolic process"/>
    <property type="evidence" value="ECO:0007669"/>
    <property type="project" value="TreeGrafter"/>
</dbReference>
<evidence type="ECO:0000313" key="12">
    <source>
        <dbReference type="Proteomes" id="UP000248806"/>
    </source>
</evidence>
<dbReference type="HAMAP" id="MF_00147_B">
    <property type="entry name" value="TIM_B"/>
    <property type="match status" value="1"/>
</dbReference>
<dbReference type="Pfam" id="PF00121">
    <property type="entry name" value="TIM"/>
    <property type="match status" value="1"/>
</dbReference>
<evidence type="ECO:0000313" key="11">
    <source>
        <dbReference type="EMBL" id="PZW22912.1"/>
    </source>
</evidence>
<dbReference type="EC" id="5.3.1.1" evidence="3 9"/>